<feature type="coiled-coil region" evidence="1">
    <location>
        <begin position="181"/>
        <end position="232"/>
    </location>
</feature>
<accession>A0A024QET0</accession>
<dbReference type="InterPro" id="IPR038734">
    <property type="entry name" value="YhaN_AAA"/>
</dbReference>
<dbReference type="OrthoDB" id="9764467at2"/>
<dbReference type="InterPro" id="IPR027417">
    <property type="entry name" value="P-loop_NTPase"/>
</dbReference>
<feature type="coiled-coil region" evidence="1">
    <location>
        <begin position="737"/>
        <end position="838"/>
    </location>
</feature>
<evidence type="ECO:0000256" key="2">
    <source>
        <dbReference type="SAM" id="Phobius"/>
    </source>
</evidence>
<name>A0A024QET0_9BACI</name>
<dbReference type="Pfam" id="PF13514">
    <property type="entry name" value="AAA_27"/>
    <property type="match status" value="1"/>
</dbReference>
<proteinExistence type="predicted"/>
<feature type="coiled-coil region" evidence="1">
    <location>
        <begin position="549"/>
        <end position="576"/>
    </location>
</feature>
<keyword evidence="2" id="KW-0812">Transmembrane</keyword>
<feature type="transmembrane region" description="Helical" evidence="2">
    <location>
        <begin position="491"/>
        <end position="509"/>
    </location>
</feature>
<evidence type="ECO:0000313" key="5">
    <source>
        <dbReference type="Proteomes" id="UP000028875"/>
    </source>
</evidence>
<keyword evidence="2" id="KW-1133">Transmembrane helix</keyword>
<gene>
    <name evidence="4" type="ORF">BN990_03052</name>
</gene>
<reference evidence="4 5" key="1">
    <citation type="submission" date="2014-03" db="EMBL/GenBank/DDBJ databases">
        <authorList>
            <person name="Urmite Genomes U."/>
        </authorList>
    </citation>
    <scope>NUCLEOTIDE SEQUENCE [LARGE SCALE GENOMIC DNA]</scope>
    <source>
        <strain evidence="4 5">Vm-5</strain>
    </source>
</reference>
<dbReference type="PANTHER" id="PTHR41259">
    <property type="entry name" value="DOUBLE-STRAND BREAK REPAIR RAD50 ATPASE, PUTATIVE-RELATED"/>
    <property type="match status" value="1"/>
</dbReference>
<dbReference type="STRING" id="1462526.BN990_03052"/>
<dbReference type="PANTHER" id="PTHR41259:SF1">
    <property type="entry name" value="DOUBLE-STRAND BREAK REPAIR RAD50 ATPASE, PUTATIVE-RELATED"/>
    <property type="match status" value="1"/>
</dbReference>
<dbReference type="Gene3D" id="3.40.50.300">
    <property type="entry name" value="P-loop containing nucleotide triphosphate hydrolases"/>
    <property type="match status" value="2"/>
</dbReference>
<comment type="caution">
    <text evidence="4">The sequence shown here is derived from an EMBL/GenBank/DDBJ whole genome shotgun (WGS) entry which is preliminary data.</text>
</comment>
<dbReference type="RefSeq" id="WP_021292198.1">
    <property type="nucleotide sequence ID" value="NZ_BNER01000006.1"/>
</dbReference>
<keyword evidence="2" id="KW-0472">Membrane</keyword>
<dbReference type="EMBL" id="CCDP010000002">
    <property type="protein sequence ID" value="CDQ40725.1"/>
    <property type="molecule type" value="Genomic_DNA"/>
</dbReference>
<dbReference type="eggNOG" id="COG4717">
    <property type="taxonomic scope" value="Bacteria"/>
</dbReference>
<keyword evidence="1" id="KW-0175">Coiled coil</keyword>
<evidence type="ECO:0000256" key="1">
    <source>
        <dbReference type="SAM" id="Coils"/>
    </source>
</evidence>
<protein>
    <submittedName>
        <fullName evidence="4">Chromosome segregation protein</fullName>
    </submittedName>
</protein>
<feature type="domain" description="YhaN AAA" evidence="3">
    <location>
        <begin position="1"/>
        <end position="197"/>
    </location>
</feature>
<feature type="transmembrane region" description="Helical" evidence="2">
    <location>
        <begin position="465"/>
        <end position="485"/>
    </location>
</feature>
<sequence length="989" mass="116746">MFIEQATIFGFGKWVDYTIDFSSDNAIYIFGENESGKSTLHTFILFMLFGLPPKKREFYRPKTSGKLGGRLTVQDKGIRFTIERFHEVDNGAAKCYTSDGIQQDEQWLKNRLQGMTYASYQSVFSFSANDLSQVSEMNENELGEVILGIGLTGSKNLYAIERRLDDKMGDLFKPYGKKPKINQQLSKLQDMQIRLDQYKQLEASYYQKKTEANNMKTAITATKEKLEKLTNDRLFLGKMQHAQPSIQMYKTISKQLEDFPEHIPFPEDGITRLEKWKEKMLPLKSELAILQDNEKKYDQKIKNLQMHQLEKSILDQAEKMIEAEKRYDHLISEQNKHKADKDKQQIQVDKELEELDLHISREELVSMALSFQTEKTWKQIKVDSEQISLEKEQLQTEQNQIDRQRHHLQQQKSVLQEKLHSDNKIHEWQEKLQAVDEFAAKNYLKTFKEQQQNDWAKQRVRKRKAANYILIGLVFIGMIVGMFGILGTHTVSIFSSLLLVLLGMGQWFFQRHSIHEMDHAFMHEDDMPIRTNEINESEREMIMADLEKQHQYRNQIDAIEEQLKGLEIQYLKWEEKTYQTAEREKRIARQVQDQQLEYPFLSNMETSFWPELYYRLKSVIRMDKQVQDIAANFNKIICELEQIQEQVNTFFEQANREMKNKSIKQKFEWIHQLLDNHHETTKQMTYLTTYKKDAVEKQQQLQQQLQPHQMEIEKLYKLAGVNSEEAFYEKSRELKEKQDLLQKKDSLYQQLSAIDAEQDWQHMLQNVRDEHTLQLQLDQVQEKMKQCTTDLDKKRQDLADINAEITSIEGSDNISQLMHELEFEKEKLKQQAEQWAVVKSAKEILLQTKRTYRNKYLNKVMELTTDYFQELTGGIYVHVFPPVDDSTFIVENENGTRFHLSELSKGTVDQLYVSLRLAVSKSMSEKHALPFIIDDAFVHFDSIRTKRMVHLLNRIANDQQVIIFTCKKEVADTADNKSFIKLQNSIRIH</sequence>
<feature type="coiled-coil region" evidence="1">
    <location>
        <begin position="384"/>
        <end position="411"/>
    </location>
</feature>
<feature type="coiled-coil region" evidence="1">
    <location>
        <begin position="287"/>
        <end position="326"/>
    </location>
</feature>
<keyword evidence="5" id="KW-1185">Reference proteome</keyword>
<organism evidence="4 5">
    <name type="scientific">Virgibacillus massiliensis</name>
    <dbReference type="NCBI Taxonomy" id="1462526"/>
    <lineage>
        <taxon>Bacteria</taxon>
        <taxon>Bacillati</taxon>
        <taxon>Bacillota</taxon>
        <taxon>Bacilli</taxon>
        <taxon>Bacillales</taxon>
        <taxon>Bacillaceae</taxon>
        <taxon>Virgibacillus</taxon>
    </lineage>
</organism>
<evidence type="ECO:0000313" key="4">
    <source>
        <dbReference type="EMBL" id="CDQ40725.1"/>
    </source>
</evidence>
<dbReference type="SUPFAM" id="SSF52540">
    <property type="entry name" value="P-loop containing nucleoside triphosphate hydrolases"/>
    <property type="match status" value="1"/>
</dbReference>
<dbReference type="AlphaFoldDB" id="A0A024QET0"/>
<dbReference type="Proteomes" id="UP000028875">
    <property type="component" value="Unassembled WGS sequence"/>
</dbReference>
<reference evidence="5" key="2">
    <citation type="submission" date="2014-05" db="EMBL/GenBank/DDBJ databases">
        <title>Draft genome sequence of Virgibacillus massiliensis Vm-5.</title>
        <authorList>
            <person name="Khelaifia S."/>
            <person name="Croce O."/>
            <person name="Lagier J.C."/>
            <person name="Raoult D."/>
        </authorList>
    </citation>
    <scope>NUCLEOTIDE SEQUENCE [LARGE SCALE GENOMIC DNA]</scope>
    <source>
        <strain evidence="5">Vm-5</strain>
    </source>
</reference>
<evidence type="ECO:0000259" key="3">
    <source>
        <dbReference type="Pfam" id="PF13514"/>
    </source>
</evidence>